<reference evidence="2" key="1">
    <citation type="submission" date="2020-05" db="EMBL/GenBank/DDBJ databases">
        <title>WGS assembly of Panicum virgatum.</title>
        <authorList>
            <person name="Lovell J.T."/>
            <person name="Jenkins J."/>
            <person name="Shu S."/>
            <person name="Juenger T.E."/>
            <person name="Schmutz J."/>
        </authorList>
    </citation>
    <scope>NUCLEOTIDE SEQUENCE</scope>
    <source>
        <strain evidence="2">AP13</strain>
    </source>
</reference>
<feature type="region of interest" description="Disordered" evidence="1">
    <location>
        <begin position="168"/>
        <end position="193"/>
    </location>
</feature>
<feature type="region of interest" description="Disordered" evidence="1">
    <location>
        <begin position="1"/>
        <end position="22"/>
    </location>
</feature>
<dbReference type="AlphaFoldDB" id="A0A8T0PED0"/>
<protein>
    <submittedName>
        <fullName evidence="2">Uncharacterized protein</fullName>
    </submittedName>
</protein>
<name>A0A8T0PED0_PANVG</name>
<evidence type="ECO:0000313" key="2">
    <source>
        <dbReference type="EMBL" id="KAG2559268.1"/>
    </source>
</evidence>
<sequence length="193" mass="20933">MAPGRKPSARAREPAETPLTDYERLRAQNMMKNNQMFQRLGLSTLASMINNTSSKSKDDVSQQSGSLYDAQDSEGFEQEEVSKDSQVAKGVCKNTSNPGGNISARGPRGSKRVVATDREEASIRVTRQRSAITKQVPSESFTAATQDALEHPNSLLPNENQIDIGDEGASIATRKQVPRGKSLGKGLDSLRRG</sequence>
<proteinExistence type="predicted"/>
<dbReference type="Proteomes" id="UP000823388">
    <property type="component" value="Chromosome 8N"/>
</dbReference>
<feature type="compositionally biased region" description="Basic and acidic residues" evidence="1">
    <location>
        <begin position="10"/>
        <end position="22"/>
    </location>
</feature>
<evidence type="ECO:0000256" key="1">
    <source>
        <dbReference type="SAM" id="MobiDB-lite"/>
    </source>
</evidence>
<accession>A0A8T0PED0</accession>
<organism evidence="2 3">
    <name type="scientific">Panicum virgatum</name>
    <name type="common">Blackwell switchgrass</name>
    <dbReference type="NCBI Taxonomy" id="38727"/>
    <lineage>
        <taxon>Eukaryota</taxon>
        <taxon>Viridiplantae</taxon>
        <taxon>Streptophyta</taxon>
        <taxon>Embryophyta</taxon>
        <taxon>Tracheophyta</taxon>
        <taxon>Spermatophyta</taxon>
        <taxon>Magnoliopsida</taxon>
        <taxon>Liliopsida</taxon>
        <taxon>Poales</taxon>
        <taxon>Poaceae</taxon>
        <taxon>PACMAD clade</taxon>
        <taxon>Panicoideae</taxon>
        <taxon>Panicodae</taxon>
        <taxon>Paniceae</taxon>
        <taxon>Panicinae</taxon>
        <taxon>Panicum</taxon>
        <taxon>Panicum sect. Hiantes</taxon>
    </lineage>
</organism>
<dbReference type="EMBL" id="CM029052">
    <property type="protein sequence ID" value="KAG2559268.1"/>
    <property type="molecule type" value="Genomic_DNA"/>
</dbReference>
<feature type="region of interest" description="Disordered" evidence="1">
    <location>
        <begin position="52"/>
        <end position="122"/>
    </location>
</feature>
<evidence type="ECO:0000313" key="3">
    <source>
        <dbReference type="Proteomes" id="UP000823388"/>
    </source>
</evidence>
<gene>
    <name evidence="2" type="ORF">PVAP13_8NG292568</name>
</gene>
<keyword evidence="3" id="KW-1185">Reference proteome</keyword>
<comment type="caution">
    <text evidence="2">The sequence shown here is derived from an EMBL/GenBank/DDBJ whole genome shotgun (WGS) entry which is preliminary data.</text>
</comment>